<protein>
    <submittedName>
        <fullName evidence="1">Uncharacterized protein</fullName>
    </submittedName>
</protein>
<evidence type="ECO:0000313" key="1">
    <source>
        <dbReference type="EMBL" id="KAK7494085.1"/>
    </source>
</evidence>
<dbReference type="Proteomes" id="UP001519460">
    <property type="component" value="Unassembled WGS sequence"/>
</dbReference>
<dbReference type="AlphaFoldDB" id="A0ABD0L420"/>
<gene>
    <name evidence="1" type="ORF">BaRGS_00014743</name>
</gene>
<accession>A0ABD0L420</accession>
<reference evidence="1 2" key="1">
    <citation type="journal article" date="2023" name="Sci. Data">
        <title>Genome assembly of the Korean intertidal mud-creeper Batillaria attramentaria.</title>
        <authorList>
            <person name="Patra A.K."/>
            <person name="Ho P.T."/>
            <person name="Jun S."/>
            <person name="Lee S.J."/>
            <person name="Kim Y."/>
            <person name="Won Y.J."/>
        </authorList>
    </citation>
    <scope>NUCLEOTIDE SEQUENCE [LARGE SCALE GENOMIC DNA]</scope>
    <source>
        <strain evidence="1">Wonlab-2016</strain>
    </source>
</reference>
<proteinExistence type="predicted"/>
<dbReference type="EMBL" id="JACVVK020000087">
    <property type="protein sequence ID" value="KAK7494085.1"/>
    <property type="molecule type" value="Genomic_DNA"/>
</dbReference>
<name>A0ABD0L420_9CAEN</name>
<evidence type="ECO:0000313" key="2">
    <source>
        <dbReference type="Proteomes" id="UP001519460"/>
    </source>
</evidence>
<organism evidence="1 2">
    <name type="scientific">Batillaria attramentaria</name>
    <dbReference type="NCBI Taxonomy" id="370345"/>
    <lineage>
        <taxon>Eukaryota</taxon>
        <taxon>Metazoa</taxon>
        <taxon>Spiralia</taxon>
        <taxon>Lophotrochozoa</taxon>
        <taxon>Mollusca</taxon>
        <taxon>Gastropoda</taxon>
        <taxon>Caenogastropoda</taxon>
        <taxon>Sorbeoconcha</taxon>
        <taxon>Cerithioidea</taxon>
        <taxon>Batillariidae</taxon>
        <taxon>Batillaria</taxon>
    </lineage>
</organism>
<comment type="caution">
    <text evidence="1">The sequence shown here is derived from an EMBL/GenBank/DDBJ whole genome shotgun (WGS) entry which is preliminary data.</text>
</comment>
<sequence>PSLTSLIPRLPPPKSPVRLTLNIQAGSQTTTLIHLNLGGGTKSPSKNIIYVEFVYLGSKAQQMASEWKFAAGRLQYRQRPGLCLRAGSLADSVSKVVLGDKADAISLKRRLVKFKAVSLFALACCQLRK</sequence>
<feature type="non-terminal residue" evidence="1">
    <location>
        <position position="1"/>
    </location>
</feature>
<keyword evidence="2" id="KW-1185">Reference proteome</keyword>